<dbReference type="PANTHER" id="PTHR30329:SF17">
    <property type="entry name" value="LIPOPROTEIN YFIB-RELATED"/>
    <property type="match status" value="1"/>
</dbReference>
<dbReference type="InterPro" id="IPR050330">
    <property type="entry name" value="Bact_OuterMem_StrucFunc"/>
</dbReference>
<keyword evidence="7" id="KW-0969">Cilium</keyword>
<keyword evidence="5" id="KW-0732">Signal</keyword>
<dbReference type="CDD" id="cd07185">
    <property type="entry name" value="OmpA_C-like"/>
    <property type="match status" value="1"/>
</dbReference>
<dbReference type="Pfam" id="PF00691">
    <property type="entry name" value="OmpA"/>
    <property type="match status" value="1"/>
</dbReference>
<dbReference type="OrthoDB" id="5793320at2"/>
<feature type="chain" id="PRO_5002554070" evidence="5">
    <location>
        <begin position="26"/>
        <end position="321"/>
    </location>
</feature>
<evidence type="ECO:0000256" key="1">
    <source>
        <dbReference type="ARBA" id="ARBA00004442"/>
    </source>
</evidence>
<dbReference type="Proteomes" id="UP000064201">
    <property type="component" value="Chromosome"/>
</dbReference>
<evidence type="ECO:0000259" key="6">
    <source>
        <dbReference type="PROSITE" id="PS51123"/>
    </source>
</evidence>
<dbReference type="PROSITE" id="PS51123">
    <property type="entry name" value="OMPA_2"/>
    <property type="match status" value="1"/>
</dbReference>
<evidence type="ECO:0000256" key="4">
    <source>
        <dbReference type="SAM" id="MobiDB-lite"/>
    </source>
</evidence>
<evidence type="ECO:0000256" key="5">
    <source>
        <dbReference type="SAM" id="SignalP"/>
    </source>
</evidence>
<dbReference type="PATRIC" id="fig|106634.4.peg.2453"/>
<comment type="subcellular location">
    <subcellularLocation>
        <location evidence="1">Cell outer membrane</location>
    </subcellularLocation>
</comment>
<proteinExistence type="predicted"/>
<evidence type="ECO:0000313" key="7">
    <source>
        <dbReference type="EMBL" id="AKJ96038.1"/>
    </source>
</evidence>
<dbReference type="InterPro" id="IPR006664">
    <property type="entry name" value="OMP_bac"/>
</dbReference>
<evidence type="ECO:0000313" key="8">
    <source>
        <dbReference type="Proteomes" id="UP000064201"/>
    </source>
</evidence>
<sequence>MARLRQWLRCALPGLVLLGVGMATAGAAPYSEPLERSDWQLTEEEATCRIQQTVRHGGTLRFEARPGLLTAVFWQAPYAMPAGVTPRLRTGAPEWLRPATQSPLDLRLQAHDDRLFRVPQGSAQLLKARLLAGHDVRIDFPDGDDSVHFRGIRFALRARDFRACYGGQDAPAASPDGGALDRWSVYFETGSHRLDPEAREVLERAARILTATETPRVRVVGWTDAAGPLEINRPLSRNRAEVVRQALVEAGLPAAGVEIEAPGVDPAADGARQASRRSDIWWLDSGDADAGDAPVADTEGSEGRVPGPVPDPAAPSATPAW</sequence>
<dbReference type="Pfam" id="PF18393">
    <property type="entry name" value="MotY_N"/>
    <property type="match status" value="1"/>
</dbReference>
<dbReference type="KEGG" id="tvr:TVD_12035"/>
<dbReference type="Gene3D" id="2.60.40.2540">
    <property type="match status" value="1"/>
</dbReference>
<evidence type="ECO:0000256" key="2">
    <source>
        <dbReference type="ARBA" id="ARBA00023136"/>
    </source>
</evidence>
<protein>
    <submittedName>
        <fullName evidence="7">Flagellar motor protein MotB</fullName>
    </submittedName>
</protein>
<reference evidence="7 8" key="1">
    <citation type="submission" date="2015-04" db="EMBL/GenBank/DDBJ databases">
        <title>Complete Sequence for the Genome of the Thioalkalivibrio versutus D301.</title>
        <authorList>
            <person name="Mu T."/>
            <person name="Zhou J."/>
            <person name="Xu X."/>
        </authorList>
    </citation>
    <scope>NUCLEOTIDE SEQUENCE [LARGE SCALE GENOMIC DNA]</scope>
    <source>
        <strain evidence="7 8">D301</strain>
    </source>
</reference>
<organism evidence="7 8">
    <name type="scientific">Thioalkalivibrio versutus</name>
    <dbReference type="NCBI Taxonomy" id="106634"/>
    <lineage>
        <taxon>Bacteria</taxon>
        <taxon>Pseudomonadati</taxon>
        <taxon>Pseudomonadota</taxon>
        <taxon>Gammaproteobacteria</taxon>
        <taxon>Chromatiales</taxon>
        <taxon>Ectothiorhodospiraceae</taxon>
        <taxon>Thioalkalivibrio</taxon>
    </lineage>
</organism>
<keyword evidence="2 3" id="KW-0472">Membrane</keyword>
<dbReference type="GO" id="GO:0009279">
    <property type="term" value="C:cell outer membrane"/>
    <property type="evidence" value="ECO:0007669"/>
    <property type="project" value="UniProtKB-SubCell"/>
</dbReference>
<dbReference type="AlphaFoldDB" id="A0A0G3G463"/>
<keyword evidence="7" id="KW-0966">Cell projection</keyword>
<dbReference type="InterPro" id="IPR041544">
    <property type="entry name" value="MotY_N"/>
</dbReference>
<feature type="domain" description="OmpA-like" evidence="6">
    <location>
        <begin position="177"/>
        <end position="286"/>
    </location>
</feature>
<dbReference type="EMBL" id="CP011367">
    <property type="protein sequence ID" value="AKJ96038.1"/>
    <property type="molecule type" value="Genomic_DNA"/>
</dbReference>
<keyword evidence="7" id="KW-0282">Flagellum</keyword>
<dbReference type="RefSeq" id="WP_047251694.1">
    <property type="nucleotide sequence ID" value="NZ_CP011367.1"/>
</dbReference>
<dbReference type="InterPro" id="IPR006665">
    <property type="entry name" value="OmpA-like"/>
</dbReference>
<dbReference type="InterPro" id="IPR036737">
    <property type="entry name" value="OmpA-like_sf"/>
</dbReference>
<accession>A0A0G3G463</accession>
<dbReference type="STRING" id="106634.TVD_12035"/>
<dbReference type="PANTHER" id="PTHR30329">
    <property type="entry name" value="STATOR ELEMENT OF FLAGELLAR MOTOR COMPLEX"/>
    <property type="match status" value="1"/>
</dbReference>
<dbReference type="SUPFAM" id="SSF103088">
    <property type="entry name" value="OmpA-like"/>
    <property type="match status" value="1"/>
</dbReference>
<gene>
    <name evidence="7" type="ORF">TVD_12035</name>
</gene>
<feature type="region of interest" description="Disordered" evidence="4">
    <location>
        <begin position="284"/>
        <end position="321"/>
    </location>
</feature>
<name>A0A0G3G463_9GAMM</name>
<feature type="signal peptide" evidence="5">
    <location>
        <begin position="1"/>
        <end position="25"/>
    </location>
</feature>
<evidence type="ECO:0000256" key="3">
    <source>
        <dbReference type="PROSITE-ProRule" id="PRU00473"/>
    </source>
</evidence>
<dbReference type="PRINTS" id="PR01021">
    <property type="entry name" value="OMPADOMAIN"/>
</dbReference>
<keyword evidence="8" id="KW-1185">Reference proteome</keyword>
<dbReference type="Gene3D" id="3.30.1330.60">
    <property type="entry name" value="OmpA-like domain"/>
    <property type="match status" value="1"/>
</dbReference>